<feature type="signal peptide" evidence="1">
    <location>
        <begin position="1"/>
        <end position="18"/>
    </location>
</feature>
<dbReference type="SMART" id="SM00317">
    <property type="entry name" value="SET"/>
    <property type="match status" value="1"/>
</dbReference>
<evidence type="ECO:0000259" key="2">
    <source>
        <dbReference type="PROSITE" id="PS50280"/>
    </source>
</evidence>
<sequence>MFKKLPLTLLSLSYTILASPTCLLPIPSTSYTSEVPSWLSLNYSCTGSPQVWEARPSPGKGIGVFATRTLEPGDIILTETPVMRIQPPKFRDGAAYPLNNIGPLLQPVFEGLDEEQKAAVLALHAYMTPEEAAPGNSRLLPIFRSNAYIIGTSMSELGLFPKGARINHSCRPNSSQVWLEKQGKRIVRAIRRIEEGEEIFATYIPLLRGREIRQKRLQQYGFTCTCSACALEKAEQEASDKRRDDIRNAFNDLEPQLTLDVAKGVAARKRAERNAEASLQLAQLVEKEGLADYYAQAYRVVAISWARIEKWSEATLWAHKSLKLREMADGDAPGTLEMRALTARFIGSWNEELYNNSKKQA</sequence>
<evidence type="ECO:0000313" key="4">
    <source>
        <dbReference type="Proteomes" id="UP000800035"/>
    </source>
</evidence>
<dbReference type="Gene3D" id="1.25.40.10">
    <property type="entry name" value="Tetratricopeptide repeat domain"/>
    <property type="match status" value="1"/>
</dbReference>
<dbReference type="PANTHER" id="PTHR47332:SF4">
    <property type="entry name" value="SET DOMAIN-CONTAINING PROTEIN 5"/>
    <property type="match status" value="1"/>
</dbReference>
<gene>
    <name evidence="3" type="ORF">CC80DRAFT_126144</name>
</gene>
<protein>
    <submittedName>
        <fullName evidence="3">SET domain-containing protein</fullName>
    </submittedName>
</protein>
<reference evidence="3" key="1">
    <citation type="journal article" date="2020" name="Stud. Mycol.">
        <title>101 Dothideomycetes genomes: a test case for predicting lifestyles and emergence of pathogens.</title>
        <authorList>
            <person name="Haridas S."/>
            <person name="Albert R."/>
            <person name="Binder M."/>
            <person name="Bloem J."/>
            <person name="Labutti K."/>
            <person name="Salamov A."/>
            <person name="Andreopoulos B."/>
            <person name="Baker S."/>
            <person name="Barry K."/>
            <person name="Bills G."/>
            <person name="Bluhm B."/>
            <person name="Cannon C."/>
            <person name="Castanera R."/>
            <person name="Culley D."/>
            <person name="Daum C."/>
            <person name="Ezra D."/>
            <person name="Gonzalez J."/>
            <person name="Henrissat B."/>
            <person name="Kuo A."/>
            <person name="Liang C."/>
            <person name="Lipzen A."/>
            <person name="Lutzoni F."/>
            <person name="Magnuson J."/>
            <person name="Mondo S."/>
            <person name="Nolan M."/>
            <person name="Ohm R."/>
            <person name="Pangilinan J."/>
            <person name="Park H.-J."/>
            <person name="Ramirez L."/>
            <person name="Alfaro M."/>
            <person name="Sun H."/>
            <person name="Tritt A."/>
            <person name="Yoshinaga Y."/>
            <person name="Zwiers L.-H."/>
            <person name="Turgeon B."/>
            <person name="Goodwin S."/>
            <person name="Spatafora J."/>
            <person name="Crous P."/>
            <person name="Grigoriev I."/>
        </authorList>
    </citation>
    <scope>NUCLEOTIDE SEQUENCE</scope>
    <source>
        <strain evidence="3">CBS 675.92</strain>
    </source>
</reference>
<evidence type="ECO:0000256" key="1">
    <source>
        <dbReference type="SAM" id="SignalP"/>
    </source>
</evidence>
<keyword evidence="1" id="KW-0732">Signal</keyword>
<dbReference type="InterPro" id="IPR011990">
    <property type="entry name" value="TPR-like_helical_dom_sf"/>
</dbReference>
<dbReference type="Gene3D" id="2.170.270.10">
    <property type="entry name" value="SET domain"/>
    <property type="match status" value="1"/>
</dbReference>
<dbReference type="PROSITE" id="PS50280">
    <property type="entry name" value="SET"/>
    <property type="match status" value="1"/>
</dbReference>
<accession>A0A6A5TZN2</accession>
<dbReference type="InterPro" id="IPR053185">
    <property type="entry name" value="SET_domain_protein"/>
</dbReference>
<dbReference type="OrthoDB" id="265717at2759"/>
<feature type="domain" description="SET" evidence="2">
    <location>
        <begin position="50"/>
        <end position="204"/>
    </location>
</feature>
<dbReference type="EMBL" id="ML976999">
    <property type="protein sequence ID" value="KAF1954407.1"/>
    <property type="molecule type" value="Genomic_DNA"/>
</dbReference>
<proteinExistence type="predicted"/>
<dbReference type="SUPFAM" id="SSF82199">
    <property type="entry name" value="SET domain"/>
    <property type="match status" value="1"/>
</dbReference>
<dbReference type="InterPro" id="IPR001214">
    <property type="entry name" value="SET_dom"/>
</dbReference>
<keyword evidence="4" id="KW-1185">Reference proteome</keyword>
<dbReference type="Proteomes" id="UP000800035">
    <property type="component" value="Unassembled WGS sequence"/>
</dbReference>
<dbReference type="Pfam" id="PF00856">
    <property type="entry name" value="SET"/>
    <property type="match status" value="1"/>
</dbReference>
<dbReference type="CDD" id="cd20071">
    <property type="entry name" value="SET_SMYD"/>
    <property type="match status" value="1"/>
</dbReference>
<feature type="chain" id="PRO_5025381158" evidence="1">
    <location>
        <begin position="19"/>
        <end position="361"/>
    </location>
</feature>
<evidence type="ECO:0000313" key="3">
    <source>
        <dbReference type="EMBL" id="KAF1954407.1"/>
    </source>
</evidence>
<dbReference type="InterPro" id="IPR046341">
    <property type="entry name" value="SET_dom_sf"/>
</dbReference>
<dbReference type="PANTHER" id="PTHR47332">
    <property type="entry name" value="SET DOMAIN-CONTAINING PROTEIN 5"/>
    <property type="match status" value="1"/>
</dbReference>
<organism evidence="3 4">
    <name type="scientific">Byssothecium circinans</name>
    <dbReference type="NCBI Taxonomy" id="147558"/>
    <lineage>
        <taxon>Eukaryota</taxon>
        <taxon>Fungi</taxon>
        <taxon>Dikarya</taxon>
        <taxon>Ascomycota</taxon>
        <taxon>Pezizomycotina</taxon>
        <taxon>Dothideomycetes</taxon>
        <taxon>Pleosporomycetidae</taxon>
        <taxon>Pleosporales</taxon>
        <taxon>Massarineae</taxon>
        <taxon>Massarinaceae</taxon>
        <taxon>Byssothecium</taxon>
    </lineage>
</organism>
<name>A0A6A5TZN2_9PLEO</name>
<dbReference type="AlphaFoldDB" id="A0A6A5TZN2"/>